<accession>A0A1H0L941</accession>
<dbReference type="Pfam" id="PF21834">
    <property type="entry name" value="DUF6894"/>
    <property type="match status" value="1"/>
</dbReference>
<dbReference type="InterPro" id="IPR054189">
    <property type="entry name" value="DUF6894"/>
</dbReference>
<feature type="domain" description="DUF6894" evidence="1">
    <location>
        <begin position="3"/>
        <end position="70"/>
    </location>
</feature>
<reference evidence="3" key="1">
    <citation type="submission" date="2016-10" db="EMBL/GenBank/DDBJ databases">
        <authorList>
            <person name="Varghese N."/>
            <person name="Submissions S."/>
        </authorList>
    </citation>
    <scope>NUCLEOTIDE SEQUENCE [LARGE SCALE GENOMIC DNA]</scope>
    <source>
        <strain evidence="3">BL47</strain>
    </source>
</reference>
<dbReference type="STRING" id="582672.SAMN05216360_13223"/>
<dbReference type="EMBL" id="FNHS01000032">
    <property type="protein sequence ID" value="SDO64635.1"/>
    <property type="molecule type" value="Genomic_DNA"/>
</dbReference>
<keyword evidence="3" id="KW-1185">Reference proteome</keyword>
<name>A0A1H0L941_9HYPH</name>
<sequence length="81" mass="9170">MARYRFHCTNGLECVFDARGAEVRAAGRLSARAERVAADVRRTLANRTDWSEWRVSVHDLTGRRVLVQPFEAARDRVKAAA</sequence>
<dbReference type="RefSeq" id="WP_091722833.1">
    <property type="nucleotide sequence ID" value="NZ_FNHS01000032.1"/>
</dbReference>
<evidence type="ECO:0000259" key="1">
    <source>
        <dbReference type="Pfam" id="PF21834"/>
    </source>
</evidence>
<gene>
    <name evidence="2" type="ORF">SAMN05216360_13223</name>
</gene>
<evidence type="ECO:0000313" key="3">
    <source>
        <dbReference type="Proteomes" id="UP000198704"/>
    </source>
</evidence>
<evidence type="ECO:0000313" key="2">
    <source>
        <dbReference type="EMBL" id="SDO64635.1"/>
    </source>
</evidence>
<dbReference type="AlphaFoldDB" id="A0A1H0L941"/>
<dbReference type="OrthoDB" id="8244332at2"/>
<protein>
    <recommendedName>
        <fullName evidence="1">DUF6894 domain-containing protein</fullName>
    </recommendedName>
</protein>
<organism evidence="2 3">
    <name type="scientific">Methylobacterium phyllostachyos</name>
    <dbReference type="NCBI Taxonomy" id="582672"/>
    <lineage>
        <taxon>Bacteria</taxon>
        <taxon>Pseudomonadati</taxon>
        <taxon>Pseudomonadota</taxon>
        <taxon>Alphaproteobacteria</taxon>
        <taxon>Hyphomicrobiales</taxon>
        <taxon>Methylobacteriaceae</taxon>
        <taxon>Methylobacterium</taxon>
    </lineage>
</organism>
<proteinExistence type="predicted"/>
<dbReference type="Proteomes" id="UP000198704">
    <property type="component" value="Unassembled WGS sequence"/>
</dbReference>